<dbReference type="Pfam" id="PF20049">
    <property type="entry name" value="DUF6451"/>
    <property type="match status" value="1"/>
</dbReference>
<dbReference type="Proteomes" id="UP000279833">
    <property type="component" value="Unassembled WGS sequence"/>
</dbReference>
<evidence type="ECO:0000259" key="1">
    <source>
        <dbReference type="Pfam" id="PF20049"/>
    </source>
</evidence>
<organism evidence="4">
    <name type="scientific">Schistosoma curassoni</name>
    <dbReference type="NCBI Taxonomy" id="6186"/>
    <lineage>
        <taxon>Eukaryota</taxon>
        <taxon>Metazoa</taxon>
        <taxon>Spiralia</taxon>
        <taxon>Lophotrochozoa</taxon>
        <taxon>Platyhelminthes</taxon>
        <taxon>Trematoda</taxon>
        <taxon>Digenea</taxon>
        <taxon>Strigeidida</taxon>
        <taxon>Schistosomatoidea</taxon>
        <taxon>Schistosomatidae</taxon>
        <taxon>Schistosoma</taxon>
    </lineage>
</organism>
<dbReference type="WBParaSite" id="SCUD_0000899801-mRNA-1">
    <property type="protein sequence ID" value="SCUD_0000899801-mRNA-1"/>
    <property type="gene ID" value="SCUD_0000899801"/>
</dbReference>
<dbReference type="STRING" id="6186.A0A183K1Y5"/>
<dbReference type="InterPro" id="IPR045609">
    <property type="entry name" value="DUF6451"/>
</dbReference>
<protein>
    <submittedName>
        <fullName evidence="4">DUF6451 domain-containing protein</fullName>
    </submittedName>
</protein>
<keyword evidence="3" id="KW-1185">Reference proteome</keyword>
<feature type="domain" description="DUF6451" evidence="1">
    <location>
        <begin position="120"/>
        <end position="152"/>
    </location>
</feature>
<sequence length="250" mass="27768">MVDWIMKTSISEGKHVIQWTAWTRLDDLDFSDDLALLSHKMKPMKMKTVSVAAAFTAVSLNIHKKRSRILKDNKESINTIMLIGEALEEIESIMYLGSIIDEGGGSNADVKARIGIAKKAFLQLKDRWTSKQLSTNIKVTIFNTNVKTVLSYGAKTSITTTTIIKMIKMKKTNVPEASEVLGLDIHKGKTKVLKYNTENNNPITLDDKTLGDVESFTYLGRIIDESGGSDADVKASISKERAAFLQLKNI</sequence>
<gene>
    <name evidence="2" type="ORF">SCUD_LOCUS8998</name>
</gene>
<evidence type="ECO:0000313" key="4">
    <source>
        <dbReference type="WBParaSite" id="SCUD_0000899801-mRNA-1"/>
    </source>
</evidence>
<dbReference type="PANTHER" id="PTHR47027:SF25">
    <property type="entry name" value="REVERSE TRANSCRIPTASE DOMAIN-CONTAINING PROTEIN"/>
    <property type="match status" value="1"/>
</dbReference>
<dbReference type="PANTHER" id="PTHR47027">
    <property type="entry name" value="REVERSE TRANSCRIPTASE DOMAIN-CONTAINING PROTEIN"/>
    <property type="match status" value="1"/>
</dbReference>
<evidence type="ECO:0000313" key="2">
    <source>
        <dbReference type="EMBL" id="VDP33601.1"/>
    </source>
</evidence>
<name>A0A183K1Y5_9TREM</name>
<reference evidence="2 3" key="2">
    <citation type="submission" date="2018-11" db="EMBL/GenBank/DDBJ databases">
        <authorList>
            <consortium name="Pathogen Informatics"/>
        </authorList>
    </citation>
    <scope>NUCLEOTIDE SEQUENCE [LARGE SCALE GENOMIC DNA]</scope>
    <source>
        <strain evidence="2">Dakar</strain>
        <strain evidence="3">Dakar, Senegal</strain>
    </source>
</reference>
<proteinExistence type="predicted"/>
<reference evidence="4" key="1">
    <citation type="submission" date="2016-06" db="UniProtKB">
        <authorList>
            <consortium name="WormBaseParasite"/>
        </authorList>
    </citation>
    <scope>IDENTIFICATION</scope>
</reference>
<dbReference type="EMBL" id="UZAK01033012">
    <property type="protein sequence ID" value="VDP33601.1"/>
    <property type="molecule type" value="Genomic_DNA"/>
</dbReference>
<accession>A0A183K1Y5</accession>
<evidence type="ECO:0000313" key="3">
    <source>
        <dbReference type="Proteomes" id="UP000279833"/>
    </source>
</evidence>
<dbReference type="AlphaFoldDB" id="A0A183K1Y5"/>